<dbReference type="AlphaFoldDB" id="A0A2G5BFL5"/>
<evidence type="ECO:0000313" key="2">
    <source>
        <dbReference type="Proteomes" id="UP000242474"/>
    </source>
</evidence>
<name>A0A2G5BFL5_COERN</name>
<reference evidence="1 2" key="1">
    <citation type="journal article" date="2015" name="Genome Biol. Evol.">
        <title>Phylogenomic analyses indicate that early fungi evolved digesting cell walls of algal ancestors of land plants.</title>
        <authorList>
            <person name="Chang Y."/>
            <person name="Wang S."/>
            <person name="Sekimoto S."/>
            <person name="Aerts A.L."/>
            <person name="Choi C."/>
            <person name="Clum A."/>
            <person name="LaButti K.M."/>
            <person name="Lindquist E.A."/>
            <person name="Yee Ngan C."/>
            <person name="Ohm R.A."/>
            <person name="Salamov A.A."/>
            <person name="Grigoriev I.V."/>
            <person name="Spatafora J.W."/>
            <person name="Berbee M.L."/>
        </authorList>
    </citation>
    <scope>NUCLEOTIDE SEQUENCE [LARGE SCALE GENOMIC DNA]</scope>
    <source>
        <strain evidence="1 2">NRRL 1564</strain>
    </source>
</reference>
<proteinExistence type="predicted"/>
<protein>
    <submittedName>
        <fullName evidence="1">Uncharacterized protein</fullName>
    </submittedName>
</protein>
<dbReference type="EMBL" id="KZ303492">
    <property type="protein sequence ID" value="PIA17809.1"/>
    <property type="molecule type" value="Genomic_DNA"/>
</dbReference>
<keyword evidence="2" id="KW-1185">Reference proteome</keyword>
<feature type="non-terminal residue" evidence="1">
    <location>
        <position position="1"/>
    </location>
</feature>
<organism evidence="1 2">
    <name type="scientific">Coemansia reversa (strain ATCC 12441 / NRRL 1564)</name>
    <dbReference type="NCBI Taxonomy" id="763665"/>
    <lineage>
        <taxon>Eukaryota</taxon>
        <taxon>Fungi</taxon>
        <taxon>Fungi incertae sedis</taxon>
        <taxon>Zoopagomycota</taxon>
        <taxon>Kickxellomycotina</taxon>
        <taxon>Kickxellomycetes</taxon>
        <taxon>Kickxellales</taxon>
        <taxon>Kickxellaceae</taxon>
        <taxon>Coemansia</taxon>
    </lineage>
</organism>
<accession>A0A2G5BFL5</accession>
<sequence>NGESDHYQSIHKMLPEKLCSTIGKCVLMDPGHGDIFHCMHEMSTPMDPKVFRLSCKQCNKERRLGHFADVQEKVKKTYPGYCIHAAEKSLQNVCCSTVNPEKYEAYIKACLEVGSY</sequence>
<dbReference type="OrthoDB" id="2287941at2759"/>
<evidence type="ECO:0000313" key="1">
    <source>
        <dbReference type="EMBL" id="PIA17809.1"/>
    </source>
</evidence>
<gene>
    <name evidence="1" type="ORF">COEREDRAFT_40029</name>
</gene>
<dbReference type="Proteomes" id="UP000242474">
    <property type="component" value="Unassembled WGS sequence"/>
</dbReference>